<dbReference type="Proteomes" id="UP000015350">
    <property type="component" value="Unassembled WGS sequence"/>
</dbReference>
<sequence length="74" mass="7368">MAEDTEIGQPPADPMPPTLGLGDPPPPAPKGADGASVTLTATVLVDGRAYGPGMYRRVSPDLAKALKAAARSGG</sequence>
<reference evidence="2 3" key="1">
    <citation type="submission" date="2013-04" db="EMBL/GenBank/DDBJ databases">
        <authorList>
            <person name="Kuznetsov B."/>
            <person name="Ivanovsky R."/>
        </authorList>
    </citation>
    <scope>NUCLEOTIDE SEQUENCE [LARGE SCALE GENOMIC DNA]</scope>
    <source>
        <strain evidence="2 3">MGU-K5</strain>
    </source>
</reference>
<feature type="compositionally biased region" description="Pro residues" evidence="1">
    <location>
        <begin position="11"/>
        <end position="29"/>
    </location>
</feature>
<feature type="region of interest" description="Disordered" evidence="1">
    <location>
        <begin position="1"/>
        <end position="34"/>
    </location>
</feature>
<gene>
    <name evidence="2" type="ORF">K678_11331</name>
</gene>
<dbReference type="EMBL" id="AQPH01000042">
    <property type="protein sequence ID" value="EPY01386.1"/>
    <property type="molecule type" value="Genomic_DNA"/>
</dbReference>
<dbReference type="AlphaFoldDB" id="S9TGH1"/>
<organism evidence="2 3">
    <name type="scientific">Magnetospirillum fulvum MGU-K5</name>
    <dbReference type="NCBI Taxonomy" id="1316936"/>
    <lineage>
        <taxon>Bacteria</taxon>
        <taxon>Pseudomonadati</taxon>
        <taxon>Pseudomonadota</taxon>
        <taxon>Alphaproteobacteria</taxon>
        <taxon>Rhodospirillales</taxon>
        <taxon>Rhodospirillaceae</taxon>
        <taxon>Magnetospirillum</taxon>
    </lineage>
</organism>
<dbReference type="RefSeq" id="WP_021132579.1">
    <property type="nucleotide sequence ID" value="NZ_AQPH01000042.1"/>
</dbReference>
<accession>S9TGH1</accession>
<protein>
    <submittedName>
        <fullName evidence="2">Uncharacterized protein</fullName>
    </submittedName>
</protein>
<name>S9TGH1_MAGFU</name>
<proteinExistence type="predicted"/>
<comment type="caution">
    <text evidence="2">The sequence shown here is derived from an EMBL/GenBank/DDBJ whole genome shotgun (WGS) entry which is preliminary data.</text>
</comment>
<evidence type="ECO:0000313" key="2">
    <source>
        <dbReference type="EMBL" id="EPY01386.1"/>
    </source>
</evidence>
<evidence type="ECO:0000256" key="1">
    <source>
        <dbReference type="SAM" id="MobiDB-lite"/>
    </source>
</evidence>
<dbReference type="PATRIC" id="fig|1316936.3.peg.2261"/>
<dbReference type="STRING" id="1316936.K678_11331"/>
<evidence type="ECO:0000313" key="3">
    <source>
        <dbReference type="Proteomes" id="UP000015350"/>
    </source>
</evidence>